<dbReference type="RefSeq" id="XP_030049253.1">
    <property type="nucleotide sequence ID" value="XM_030193393.1"/>
</dbReference>
<dbReference type="InterPro" id="IPR057595">
    <property type="entry name" value="TopB1_SLF1_BRCT"/>
</dbReference>
<dbReference type="GO" id="GO:0035861">
    <property type="term" value="C:site of double-strand break"/>
    <property type="evidence" value="ECO:0007669"/>
    <property type="project" value="TreeGrafter"/>
</dbReference>
<dbReference type="PANTHER" id="PTHR46677:SF1">
    <property type="entry name" value="SMC5-SMC6 COMPLEX LOCALIZATION FACTOR PROTEIN 1"/>
    <property type="match status" value="1"/>
</dbReference>
<dbReference type="InterPro" id="IPR001357">
    <property type="entry name" value="BRCT_dom"/>
</dbReference>
<evidence type="ECO:0000256" key="3">
    <source>
        <dbReference type="ARBA" id="ARBA00022490"/>
    </source>
</evidence>
<dbReference type="Proteomes" id="UP000515156">
    <property type="component" value="Chromosome 2"/>
</dbReference>
<sequence length="932" mass="107415">MEEGIPERKIQITGFKDREKDELVELLFKLDCIFIDSEKYENCTHLIAKQISKSEKYLATCAAGKWILTKDYVINSAKSGRWLDETTYEWGYKIEKNSHYSPQMQSAPKRWREELTRSGAPGAFHRWKVVLLVKEGDKRRDAFERVLLAGKALIYHPQKQEGEITHVFTNNRSLKAQQEMSDFSASYYPIQYLGEFLFENTIQTNAENILVEHRSPDCDQQKRRTQDYLFKMQFAEVKSALKQHICLAQAVNHKYVREDVTLHEYSSKAENFETPRVSFNRIEGLLEGHFFIEAVEELSSLLPYCVPPVHFLQTLIEHLLQGNLGINLLSRIFDIFYTLLHLHPPWKSHSMLRYYLDLLQCPVCVRGTWSLVEMLVRSCLNSRFFCHVISDQEMELAKHRMIHESLLKFIFDVVQAEVESLSRRLYQWANSDFQIDQPQMLAVIFKMFWPESKSSILFTKPMNALVDWVIYFHKEQYKTDDVFKHQVAYLLNGILGAAVEYWILLGFLLDKYMMQQVADDLANYISILCDDFSSDELEDLICSIPSPWLQMFVAEAVFKNVCLKNVSFSSEPLSLQKMVSSYLSAIGKIGMCKTGMAQKKKRNKIGPGPRPVFQTAFFMLSGEKQNHSEVLPDLPELNLDSCTPLSTKLRTKLEEQTDSKESSLPKQERHFCKHNMKGETALHKACMKNKVEKLVLLLSLPGTCINVKDYAGWTPLHEACNHGSTECVREILQRCPEVDLLSQVDGVTPLHDALSNGHVEIGKLLLQHGGPVLLQQRDMEGKLPLDYVASPQLKEELFAIVQVQETIEDFHERLELDVCSQRIEFASFLLSKMLLNFCSVYNLPLNGFPLNIKAMCSDAAQLMSDRKSQRATSFTDWLVEHYAKNLETFQKIPEFLREIPENIQQCTRLHVQTLLAVLKTLVIQSSAAPDQH</sequence>
<dbReference type="InterPro" id="IPR036420">
    <property type="entry name" value="BRCT_dom_sf"/>
</dbReference>
<reference evidence="13 14" key="1">
    <citation type="submission" date="2025-04" db="UniProtKB">
        <authorList>
            <consortium name="RefSeq"/>
        </authorList>
    </citation>
    <scope>IDENTIFICATION</scope>
</reference>
<comment type="subcellular location">
    <subcellularLocation>
        <location evidence="2">Cytoplasm</location>
        <location evidence="2">Cytoskeleton</location>
        <location evidence="2">Microtubule organizing center</location>
        <location evidence="2">Centrosome</location>
    </subcellularLocation>
    <subcellularLocation>
        <location evidence="1">Nucleus</location>
    </subcellularLocation>
</comment>
<keyword evidence="9" id="KW-0040">ANK repeat</keyword>
<feature type="repeat" description="ANK" evidence="9">
    <location>
        <begin position="711"/>
        <end position="743"/>
    </location>
</feature>
<evidence type="ECO:0000256" key="6">
    <source>
        <dbReference type="ARBA" id="ARBA00023204"/>
    </source>
</evidence>
<dbReference type="Gene3D" id="3.40.50.10190">
    <property type="entry name" value="BRCT domain"/>
    <property type="match status" value="2"/>
</dbReference>
<dbReference type="KEGG" id="muo:115463153"/>
<dbReference type="SUPFAM" id="SSF48403">
    <property type="entry name" value="Ankyrin repeat"/>
    <property type="match status" value="1"/>
</dbReference>
<dbReference type="InterPro" id="IPR002110">
    <property type="entry name" value="Ankyrin_rpt"/>
</dbReference>
<evidence type="ECO:0000313" key="14">
    <source>
        <dbReference type="RefSeq" id="XP_030049253.1"/>
    </source>
</evidence>
<keyword evidence="3" id="KW-0963">Cytoplasm</keyword>
<dbReference type="GO" id="GO:1990166">
    <property type="term" value="P:protein localization to site of double-strand break"/>
    <property type="evidence" value="ECO:0007669"/>
    <property type="project" value="TreeGrafter"/>
</dbReference>
<dbReference type="GO" id="GO:0006281">
    <property type="term" value="P:DNA repair"/>
    <property type="evidence" value="ECO:0007669"/>
    <property type="project" value="UniProtKB-KW"/>
</dbReference>
<feature type="domain" description="BRCT" evidence="10">
    <location>
        <begin position="9"/>
        <end position="88"/>
    </location>
</feature>
<name>A0A6P7X136_9AMPH</name>
<protein>
    <submittedName>
        <fullName evidence="13 14">SMC5-SMC6 complex localization factor protein 1 isoform X1</fullName>
    </submittedName>
</protein>
<dbReference type="Pfam" id="PF00023">
    <property type="entry name" value="Ank"/>
    <property type="match status" value="1"/>
</dbReference>
<keyword evidence="12" id="KW-1185">Reference proteome</keyword>
<dbReference type="AlphaFoldDB" id="A0A6P7X136"/>
<dbReference type="PROSITE" id="PS50088">
    <property type="entry name" value="ANK_REPEAT"/>
    <property type="match status" value="3"/>
</dbReference>
<evidence type="ECO:0000256" key="9">
    <source>
        <dbReference type="PROSITE-ProRule" id="PRU00023"/>
    </source>
</evidence>
<evidence type="ECO:0000256" key="2">
    <source>
        <dbReference type="ARBA" id="ARBA00004300"/>
    </source>
</evidence>
<evidence type="ECO:0000259" key="10">
    <source>
        <dbReference type="Pfam" id="PF16770"/>
    </source>
</evidence>
<dbReference type="FunFam" id="3.40.50.10190:FF:000018">
    <property type="entry name" value="DNA topoisomerase 2-binding protein 1"/>
    <property type="match status" value="1"/>
</dbReference>
<gene>
    <name evidence="13 14" type="primary">SLF1</name>
</gene>
<accession>A0A6P7X136</accession>
<evidence type="ECO:0000256" key="7">
    <source>
        <dbReference type="ARBA" id="ARBA00023212"/>
    </source>
</evidence>
<keyword evidence="7" id="KW-0206">Cytoskeleton</keyword>
<dbReference type="GO" id="GO:0005813">
    <property type="term" value="C:centrosome"/>
    <property type="evidence" value="ECO:0007669"/>
    <property type="project" value="UniProtKB-SubCell"/>
</dbReference>
<dbReference type="RefSeq" id="XP_030049252.1">
    <property type="nucleotide sequence ID" value="XM_030193392.1"/>
</dbReference>
<feature type="repeat" description="ANK" evidence="9">
    <location>
        <begin position="745"/>
        <end position="777"/>
    </location>
</feature>
<evidence type="ECO:0000256" key="1">
    <source>
        <dbReference type="ARBA" id="ARBA00004123"/>
    </source>
</evidence>
<dbReference type="GO" id="GO:0005634">
    <property type="term" value="C:nucleus"/>
    <property type="evidence" value="ECO:0007669"/>
    <property type="project" value="UniProtKB-SubCell"/>
</dbReference>
<dbReference type="GO" id="GO:2000781">
    <property type="term" value="P:positive regulation of double-strand break repair"/>
    <property type="evidence" value="ECO:0007669"/>
    <property type="project" value="InterPro"/>
</dbReference>
<dbReference type="OrthoDB" id="273147at2759"/>
<keyword evidence="8" id="KW-0539">Nucleus</keyword>
<dbReference type="Pfam" id="PF12796">
    <property type="entry name" value="Ank_2"/>
    <property type="match status" value="1"/>
</dbReference>
<dbReference type="CTD" id="84250"/>
<proteinExistence type="predicted"/>
<feature type="repeat" description="ANK" evidence="9">
    <location>
        <begin position="677"/>
        <end position="710"/>
    </location>
</feature>
<evidence type="ECO:0000256" key="5">
    <source>
        <dbReference type="ARBA" id="ARBA00022763"/>
    </source>
</evidence>
<evidence type="ECO:0000313" key="13">
    <source>
        <dbReference type="RefSeq" id="XP_030049252.1"/>
    </source>
</evidence>
<evidence type="ECO:0000256" key="8">
    <source>
        <dbReference type="ARBA" id="ARBA00023242"/>
    </source>
</evidence>
<dbReference type="Gene3D" id="1.25.40.20">
    <property type="entry name" value="Ankyrin repeat-containing domain"/>
    <property type="match status" value="1"/>
</dbReference>
<dbReference type="SUPFAM" id="SSF52113">
    <property type="entry name" value="BRCT domain"/>
    <property type="match status" value="1"/>
</dbReference>
<feature type="domain" description="TopBP1/SLF1 BRCT" evidence="11">
    <location>
        <begin position="121"/>
        <end position="207"/>
    </location>
</feature>
<evidence type="ECO:0000256" key="4">
    <source>
        <dbReference type="ARBA" id="ARBA00022737"/>
    </source>
</evidence>
<dbReference type="PANTHER" id="PTHR46677">
    <property type="entry name" value="SMC5-SMC6 COMPLEX LOCALIZATION FACTOR PROTEIN 1"/>
    <property type="match status" value="1"/>
</dbReference>
<dbReference type="GeneID" id="115463153"/>
<dbReference type="Pfam" id="PF23294">
    <property type="entry name" value="BRCT_TopB1_SLF1"/>
    <property type="match status" value="1"/>
</dbReference>
<dbReference type="PROSITE" id="PS50297">
    <property type="entry name" value="ANK_REP_REGION"/>
    <property type="match status" value="2"/>
</dbReference>
<evidence type="ECO:0000313" key="12">
    <source>
        <dbReference type="Proteomes" id="UP000515156"/>
    </source>
</evidence>
<organism evidence="12 13">
    <name type="scientific">Microcaecilia unicolor</name>
    <dbReference type="NCBI Taxonomy" id="1415580"/>
    <lineage>
        <taxon>Eukaryota</taxon>
        <taxon>Metazoa</taxon>
        <taxon>Chordata</taxon>
        <taxon>Craniata</taxon>
        <taxon>Vertebrata</taxon>
        <taxon>Euteleostomi</taxon>
        <taxon>Amphibia</taxon>
        <taxon>Gymnophiona</taxon>
        <taxon>Siphonopidae</taxon>
        <taxon>Microcaecilia</taxon>
    </lineage>
</organism>
<keyword evidence="5" id="KW-0227">DNA damage</keyword>
<evidence type="ECO:0000259" key="11">
    <source>
        <dbReference type="Pfam" id="PF23294"/>
    </source>
</evidence>
<dbReference type="SMART" id="SM00248">
    <property type="entry name" value="ANK"/>
    <property type="match status" value="3"/>
</dbReference>
<keyword evidence="6" id="KW-0234">DNA repair</keyword>
<dbReference type="InterPro" id="IPR036770">
    <property type="entry name" value="Ankyrin_rpt-contain_sf"/>
</dbReference>
<dbReference type="Pfam" id="PF16770">
    <property type="entry name" value="RTT107_BRCT_5"/>
    <property type="match status" value="1"/>
</dbReference>
<dbReference type="InterPro" id="IPR042479">
    <property type="entry name" value="Slf1"/>
</dbReference>
<keyword evidence="4" id="KW-0677">Repeat</keyword>